<dbReference type="PANTHER" id="PTHR43833">
    <property type="entry name" value="POTASSIUM CHANNEL PROTEIN 2-RELATED-RELATED"/>
    <property type="match status" value="1"/>
</dbReference>
<comment type="subcellular location">
    <subcellularLocation>
        <location evidence="1">Cell membrane</location>
        <topology evidence="1">Multi-pass membrane protein</topology>
    </subcellularLocation>
</comment>
<dbReference type="InterPro" id="IPR013099">
    <property type="entry name" value="K_chnl_dom"/>
</dbReference>
<dbReference type="SUPFAM" id="SSF51735">
    <property type="entry name" value="NAD(P)-binding Rossmann-fold domains"/>
    <property type="match status" value="1"/>
</dbReference>
<dbReference type="GO" id="GO:0005886">
    <property type="term" value="C:plasma membrane"/>
    <property type="evidence" value="ECO:0007669"/>
    <property type="project" value="UniProtKB-SubCell"/>
</dbReference>
<dbReference type="GO" id="GO:0006813">
    <property type="term" value="P:potassium ion transport"/>
    <property type="evidence" value="ECO:0007669"/>
    <property type="project" value="InterPro"/>
</dbReference>
<gene>
    <name evidence="5" type="ORF">C4520_07895</name>
</gene>
<dbReference type="Gene3D" id="3.40.50.720">
    <property type="entry name" value="NAD(P)-binding Rossmann-like Domain"/>
    <property type="match status" value="1"/>
</dbReference>
<dbReference type="Pfam" id="PF02080">
    <property type="entry name" value="TrkA_C"/>
    <property type="match status" value="1"/>
</dbReference>
<protein>
    <submittedName>
        <fullName evidence="5">Potassium channel protein</fullName>
    </submittedName>
</protein>
<feature type="domain" description="RCK N-terminal" evidence="3">
    <location>
        <begin position="113"/>
        <end position="230"/>
    </location>
</feature>
<dbReference type="InterPro" id="IPR050721">
    <property type="entry name" value="Trk_Ktr_HKT_K-transport"/>
</dbReference>
<name>A0A3A4NZU4_ABYX5</name>
<dbReference type="Proteomes" id="UP000265882">
    <property type="component" value="Unassembled WGS sequence"/>
</dbReference>
<dbReference type="PROSITE" id="PS51201">
    <property type="entry name" value="RCK_N"/>
    <property type="match status" value="1"/>
</dbReference>
<evidence type="ECO:0000313" key="6">
    <source>
        <dbReference type="Proteomes" id="UP000265882"/>
    </source>
</evidence>
<dbReference type="InterPro" id="IPR036291">
    <property type="entry name" value="NAD(P)-bd_dom_sf"/>
</dbReference>
<feature type="domain" description="RCK C-terminal" evidence="4">
    <location>
        <begin position="254"/>
        <end position="340"/>
    </location>
</feature>
<dbReference type="Gene3D" id="3.30.70.1450">
    <property type="entry name" value="Regulator of K+ conductance, C-terminal domain"/>
    <property type="match status" value="1"/>
</dbReference>
<dbReference type="SUPFAM" id="SSF81324">
    <property type="entry name" value="Voltage-gated potassium channels"/>
    <property type="match status" value="1"/>
</dbReference>
<evidence type="ECO:0000313" key="5">
    <source>
        <dbReference type="EMBL" id="RJP22630.1"/>
    </source>
</evidence>
<keyword evidence="5" id="KW-0406">Ion transport</keyword>
<dbReference type="GO" id="GO:0008324">
    <property type="term" value="F:monoatomic cation transmembrane transporter activity"/>
    <property type="evidence" value="ECO:0007669"/>
    <property type="project" value="InterPro"/>
</dbReference>
<proteinExistence type="predicted"/>
<comment type="caution">
    <text evidence="5">The sequence shown here is derived from an EMBL/GenBank/DDBJ whole genome shotgun (WGS) entry which is preliminary data.</text>
</comment>
<dbReference type="InterPro" id="IPR006037">
    <property type="entry name" value="RCK_C"/>
</dbReference>
<evidence type="ECO:0000259" key="3">
    <source>
        <dbReference type="PROSITE" id="PS51201"/>
    </source>
</evidence>
<dbReference type="InterPro" id="IPR003148">
    <property type="entry name" value="RCK_N"/>
</dbReference>
<sequence length="344" mass="37609">MSEKPEKRLLLAVALLITTIVGGTVGYRSLTADQYSWLDCFYMTVITLGTVGYGEVIDTSHYPAVRLFTSVLILFGMGTLAYSISTVTAVMVEMDLGDVFKRRQMNQEIRKMRNHFIICGVGSTGSCIAQELLKTGTQFVAIEREQSHLETALKLGEFPYIKGDATDDEVLLQAGINHASGLAAALSTEKDNLFLTLTARQLNPSIRIVARGLDESVNRKLRKAGADAIVSPAVIGGLRMASELIRPTVVSFLDTMLRDSSASIRFEEIPITPSSQFRNQTIRTARLRDNANLLVVAVKEAGASRFIYNPPPDTVLDEGMTVVVLGDSQQVQRLRKHSHSTAGS</sequence>
<evidence type="ECO:0000256" key="1">
    <source>
        <dbReference type="ARBA" id="ARBA00004651"/>
    </source>
</evidence>
<evidence type="ECO:0000259" key="4">
    <source>
        <dbReference type="PROSITE" id="PS51202"/>
    </source>
</evidence>
<keyword evidence="5" id="KW-0407">Ion channel</keyword>
<dbReference type="EMBL" id="QZKU01000055">
    <property type="protein sequence ID" value="RJP22630.1"/>
    <property type="molecule type" value="Genomic_DNA"/>
</dbReference>
<keyword evidence="2" id="KW-0812">Transmembrane</keyword>
<keyword evidence="2" id="KW-0472">Membrane</keyword>
<organism evidence="5 6">
    <name type="scientific">Abyssobacteria bacterium (strain SURF_5)</name>
    <dbReference type="NCBI Taxonomy" id="2093360"/>
    <lineage>
        <taxon>Bacteria</taxon>
        <taxon>Pseudomonadati</taxon>
        <taxon>Candidatus Hydrogenedentota</taxon>
        <taxon>Candidatus Abyssobacteria</taxon>
    </lineage>
</organism>
<keyword evidence="2" id="KW-1133">Transmembrane helix</keyword>
<evidence type="ECO:0000256" key="2">
    <source>
        <dbReference type="SAM" id="Phobius"/>
    </source>
</evidence>
<dbReference type="InterPro" id="IPR036721">
    <property type="entry name" value="RCK_C_sf"/>
</dbReference>
<dbReference type="Gene3D" id="1.10.287.70">
    <property type="match status" value="1"/>
</dbReference>
<dbReference type="Pfam" id="PF07885">
    <property type="entry name" value="Ion_trans_2"/>
    <property type="match status" value="1"/>
</dbReference>
<dbReference type="PROSITE" id="PS51202">
    <property type="entry name" value="RCK_C"/>
    <property type="match status" value="1"/>
</dbReference>
<reference evidence="5 6" key="1">
    <citation type="journal article" date="2017" name="ISME J.">
        <title>Energy and carbon metabolisms in a deep terrestrial subsurface fluid microbial community.</title>
        <authorList>
            <person name="Momper L."/>
            <person name="Jungbluth S.P."/>
            <person name="Lee M.D."/>
            <person name="Amend J.P."/>
        </authorList>
    </citation>
    <scope>NUCLEOTIDE SEQUENCE [LARGE SCALE GENOMIC DNA]</scope>
    <source>
        <strain evidence="5">SURF_5</strain>
    </source>
</reference>
<keyword evidence="5" id="KW-0813">Transport</keyword>
<dbReference type="AlphaFoldDB" id="A0A3A4NZU4"/>
<dbReference type="SUPFAM" id="SSF116726">
    <property type="entry name" value="TrkA C-terminal domain-like"/>
    <property type="match status" value="1"/>
</dbReference>
<dbReference type="Pfam" id="PF02254">
    <property type="entry name" value="TrkA_N"/>
    <property type="match status" value="1"/>
</dbReference>
<feature type="transmembrane region" description="Helical" evidence="2">
    <location>
        <begin position="67"/>
        <end position="92"/>
    </location>
</feature>
<dbReference type="PANTHER" id="PTHR43833:SF9">
    <property type="entry name" value="POTASSIUM CHANNEL PROTEIN YUGO-RELATED"/>
    <property type="match status" value="1"/>
</dbReference>
<accession>A0A3A4NZU4</accession>